<name>A0A1F2P809_9EURY</name>
<dbReference type="AlphaFoldDB" id="A0A1F2P809"/>
<protein>
    <submittedName>
        <fullName evidence="5">Excisionase</fullName>
    </submittedName>
</protein>
<evidence type="ECO:0000256" key="3">
    <source>
        <dbReference type="ARBA" id="ARBA00022839"/>
    </source>
</evidence>
<dbReference type="Gene3D" id="3.60.21.10">
    <property type="match status" value="1"/>
</dbReference>
<dbReference type="SUPFAM" id="SSF56300">
    <property type="entry name" value="Metallo-dependent phosphatases"/>
    <property type="match status" value="1"/>
</dbReference>
<gene>
    <name evidence="5" type="ORF">SCAL_001296</name>
</gene>
<keyword evidence="6" id="KW-1185">Reference proteome</keyword>
<sequence>MKLLHLADTHIGYSAYRKVESGSGLNQREVDVYDAFKQFVDYAIETHPDIILHAGDLFDAVRPTNRAISNVLDLLLKLSDEEIPFVVISGNHETPRLRETGSVFRLFEHIDNVYPVYEGKYELIRFDDLGLAIHAIPHSPDGMRSELEKVKIDRSFDYNILMLHCGVSGVSVFKEGLFNEEIIEYDEFGEGFDYIALGHYHRAVHVGGNAYYSGSTERLSFTDAGNPKGFLELDLSGDHVVHFKKLDIRDMVDIRPLRCDGLTAGEVMDLIRGRIADCDPAGKIVRLKVENIPVAIYNTIDFDEIKRLTADAVHFEIKWNVIRDNGGTYAGDVSFKSIKREFERYMASCNLEDGERKDLLEMGIRYLGGNGEKEKSR</sequence>
<dbReference type="Proteomes" id="UP000186940">
    <property type="component" value="Unassembled WGS sequence"/>
</dbReference>
<accession>A0A1F2P809</accession>
<evidence type="ECO:0000313" key="6">
    <source>
        <dbReference type="Proteomes" id="UP000186940"/>
    </source>
</evidence>
<comment type="caution">
    <text evidence="5">The sequence shown here is derived from an EMBL/GenBank/DDBJ whole genome shotgun (WGS) entry which is preliminary data.</text>
</comment>
<dbReference type="InterPro" id="IPR029052">
    <property type="entry name" value="Metallo-depent_PP-like"/>
</dbReference>
<evidence type="ECO:0000256" key="2">
    <source>
        <dbReference type="ARBA" id="ARBA00022801"/>
    </source>
</evidence>
<reference evidence="5" key="1">
    <citation type="submission" date="2016-05" db="EMBL/GenBank/DDBJ databases">
        <title>Microbial consortia oxidize butane by reversing methanogenesis.</title>
        <authorList>
            <person name="Laso-Perez R."/>
            <person name="Richter M."/>
            <person name="Wegener G."/>
            <person name="Musat F."/>
        </authorList>
    </citation>
    <scope>NUCLEOTIDE SEQUENCE [LARGE SCALE GENOMIC DNA]</scope>
    <source>
        <strain evidence="5">BOX2</strain>
    </source>
</reference>
<keyword evidence="1" id="KW-0540">Nuclease</keyword>
<dbReference type="Pfam" id="PF00149">
    <property type="entry name" value="Metallophos"/>
    <property type="match status" value="1"/>
</dbReference>
<feature type="domain" description="Calcineurin-like phosphoesterase" evidence="4">
    <location>
        <begin position="1"/>
        <end position="202"/>
    </location>
</feature>
<dbReference type="InterPro" id="IPR050535">
    <property type="entry name" value="DNA_Repair-Maintenance_Comp"/>
</dbReference>
<dbReference type="GO" id="GO:0004527">
    <property type="term" value="F:exonuclease activity"/>
    <property type="evidence" value="ECO:0007669"/>
    <property type="project" value="UniProtKB-KW"/>
</dbReference>
<evidence type="ECO:0000259" key="4">
    <source>
        <dbReference type="Pfam" id="PF00149"/>
    </source>
</evidence>
<proteinExistence type="predicted"/>
<dbReference type="CDD" id="cd00840">
    <property type="entry name" value="MPP_Mre11_N"/>
    <property type="match status" value="1"/>
</dbReference>
<keyword evidence="2" id="KW-0378">Hydrolase</keyword>
<organism evidence="5 6">
    <name type="scientific">Candidatus Syntropharchaeum caldarium</name>
    <dbReference type="NCBI Taxonomy" id="1838285"/>
    <lineage>
        <taxon>Archaea</taxon>
        <taxon>Methanobacteriati</taxon>
        <taxon>Methanobacteriota</taxon>
        <taxon>Stenosarchaea group</taxon>
        <taxon>Methanomicrobia</taxon>
        <taxon>Methanosarcinales</taxon>
        <taxon>ANME-2 cluster</taxon>
        <taxon>Candidatus Syntropharchaeum</taxon>
    </lineage>
</organism>
<dbReference type="InterPro" id="IPR004843">
    <property type="entry name" value="Calcineurin-like_PHP"/>
</dbReference>
<evidence type="ECO:0000256" key="1">
    <source>
        <dbReference type="ARBA" id="ARBA00022722"/>
    </source>
</evidence>
<dbReference type="PANTHER" id="PTHR30337:SF0">
    <property type="entry name" value="NUCLEASE SBCCD SUBUNIT D"/>
    <property type="match status" value="1"/>
</dbReference>
<dbReference type="InterPro" id="IPR041796">
    <property type="entry name" value="Mre11_N"/>
</dbReference>
<dbReference type="STRING" id="1838285.SCAL_001296"/>
<dbReference type="EMBL" id="LYOS01000004">
    <property type="protein sequence ID" value="OFV67378.1"/>
    <property type="molecule type" value="Genomic_DNA"/>
</dbReference>
<dbReference type="PANTHER" id="PTHR30337">
    <property type="entry name" value="COMPONENT OF ATP-DEPENDENT DSDNA EXONUCLEASE"/>
    <property type="match status" value="1"/>
</dbReference>
<evidence type="ECO:0000313" key="5">
    <source>
        <dbReference type="EMBL" id="OFV67378.1"/>
    </source>
</evidence>
<keyword evidence="3" id="KW-0269">Exonuclease</keyword>